<dbReference type="RefSeq" id="WP_380537403.1">
    <property type="nucleotide sequence ID" value="NZ_JBHFAB010000013.1"/>
</dbReference>
<dbReference type="Proteomes" id="UP001592531">
    <property type="component" value="Unassembled WGS sequence"/>
</dbReference>
<keyword evidence="2" id="KW-1185">Reference proteome</keyword>
<reference evidence="1 2" key="1">
    <citation type="submission" date="2024-09" db="EMBL/GenBank/DDBJ databases">
        <authorList>
            <person name="Lee S.D."/>
        </authorList>
    </citation>
    <scope>NUCLEOTIDE SEQUENCE [LARGE SCALE GENOMIC DNA]</scope>
    <source>
        <strain evidence="1 2">N8-3</strain>
    </source>
</reference>
<sequence>MNTTTAAAKARVTVATIRHWCRYGAVAATKTSGRWDIDEASLAYRVTLGKKATMDRFEITESTDKYGRTLHTVSRTDGTETDFRVYHATYLSREQAETHCEFVNRTPAEYHIRKEQHSGRQIGTGTGYYWKITSSRNEDPTDLKKTLDLNHEIKGAWPAGTRIVDMLVHWALQHAEGAPKRIAEKAERDAIEAAESAVREVRAAQLAELRRTRGELATPRQVDYILRLLAARERSGEGGGFFYGPKDRAGIEEMSKADASSYITSLKGDY</sequence>
<evidence type="ECO:0000313" key="2">
    <source>
        <dbReference type="Proteomes" id="UP001592531"/>
    </source>
</evidence>
<accession>A0ABV6VY29</accession>
<protein>
    <submittedName>
        <fullName evidence="1">Uncharacterized protein</fullName>
    </submittedName>
</protein>
<gene>
    <name evidence="1" type="ORF">ACEZDE_18510</name>
</gene>
<dbReference type="EMBL" id="JBHFAB010000013">
    <property type="protein sequence ID" value="MFC1418607.1"/>
    <property type="molecule type" value="Genomic_DNA"/>
</dbReference>
<organism evidence="1 2">
    <name type="scientific">Streptacidiphilus cavernicola</name>
    <dbReference type="NCBI Taxonomy" id="3342716"/>
    <lineage>
        <taxon>Bacteria</taxon>
        <taxon>Bacillati</taxon>
        <taxon>Actinomycetota</taxon>
        <taxon>Actinomycetes</taxon>
        <taxon>Kitasatosporales</taxon>
        <taxon>Streptomycetaceae</taxon>
        <taxon>Streptacidiphilus</taxon>
    </lineage>
</organism>
<evidence type="ECO:0000313" key="1">
    <source>
        <dbReference type="EMBL" id="MFC1418607.1"/>
    </source>
</evidence>
<proteinExistence type="predicted"/>
<name>A0ABV6VY29_9ACTN</name>
<comment type="caution">
    <text evidence="1">The sequence shown here is derived from an EMBL/GenBank/DDBJ whole genome shotgun (WGS) entry which is preliminary data.</text>
</comment>